<dbReference type="PRINTS" id="PR00344">
    <property type="entry name" value="BCTRLSENSOR"/>
</dbReference>
<dbReference type="CDD" id="cd00075">
    <property type="entry name" value="HATPase"/>
    <property type="match status" value="1"/>
</dbReference>
<dbReference type="InterPro" id="IPR036890">
    <property type="entry name" value="HATPase_C_sf"/>
</dbReference>
<dbReference type="PROSITE" id="PS50109">
    <property type="entry name" value="HIS_KIN"/>
    <property type="match status" value="1"/>
</dbReference>
<evidence type="ECO:0000313" key="9">
    <source>
        <dbReference type="Proteomes" id="UP000690515"/>
    </source>
</evidence>
<dbReference type="InterPro" id="IPR003594">
    <property type="entry name" value="HATPase_dom"/>
</dbReference>
<keyword evidence="9" id="KW-1185">Reference proteome</keyword>
<evidence type="ECO:0000259" key="6">
    <source>
        <dbReference type="PROSITE" id="PS50109"/>
    </source>
</evidence>
<dbReference type="Pfam" id="PF00072">
    <property type="entry name" value="Response_reg"/>
    <property type="match status" value="1"/>
</dbReference>
<evidence type="ECO:0000259" key="7">
    <source>
        <dbReference type="PROSITE" id="PS50110"/>
    </source>
</evidence>
<dbReference type="PANTHER" id="PTHR43547:SF2">
    <property type="entry name" value="HYBRID SIGNAL TRANSDUCTION HISTIDINE KINASE C"/>
    <property type="match status" value="1"/>
</dbReference>
<dbReference type="Proteomes" id="UP000690515">
    <property type="component" value="Unassembled WGS sequence"/>
</dbReference>
<dbReference type="InterPro" id="IPR005467">
    <property type="entry name" value="His_kinase_dom"/>
</dbReference>
<evidence type="ECO:0000256" key="3">
    <source>
        <dbReference type="ARBA" id="ARBA00022553"/>
    </source>
</evidence>
<dbReference type="Gene3D" id="3.30.565.10">
    <property type="entry name" value="Histidine kinase-like ATPase, C-terminal domain"/>
    <property type="match status" value="1"/>
</dbReference>
<dbReference type="RefSeq" id="WP_215818619.1">
    <property type="nucleotide sequence ID" value="NZ_JAGSOY010000007.1"/>
</dbReference>
<keyword evidence="5" id="KW-0812">Transmembrane</keyword>
<protein>
    <recommendedName>
        <fullName evidence="2">histidine kinase</fullName>
        <ecNumber evidence="2">2.7.13.3</ecNumber>
    </recommendedName>
</protein>
<evidence type="ECO:0000313" key="8">
    <source>
        <dbReference type="EMBL" id="MBU2710457.1"/>
    </source>
</evidence>
<dbReference type="SMART" id="SM00448">
    <property type="entry name" value="REC"/>
    <property type="match status" value="1"/>
</dbReference>
<gene>
    <name evidence="8" type="ORF">KCG35_05255</name>
</gene>
<comment type="catalytic activity">
    <reaction evidence="1">
        <text>ATP + protein L-histidine = ADP + protein N-phospho-L-histidine.</text>
        <dbReference type="EC" id="2.7.13.3"/>
    </reaction>
</comment>
<dbReference type="PROSITE" id="PS50110">
    <property type="entry name" value="RESPONSE_REGULATORY"/>
    <property type="match status" value="1"/>
</dbReference>
<feature type="modified residue" description="4-aspartylphosphate" evidence="4">
    <location>
        <position position="575"/>
    </location>
</feature>
<organism evidence="8 9">
    <name type="scientific">Zooshikella harenae</name>
    <dbReference type="NCBI Taxonomy" id="2827238"/>
    <lineage>
        <taxon>Bacteria</taxon>
        <taxon>Pseudomonadati</taxon>
        <taxon>Pseudomonadota</taxon>
        <taxon>Gammaproteobacteria</taxon>
        <taxon>Oceanospirillales</taxon>
        <taxon>Zooshikellaceae</taxon>
        <taxon>Zooshikella</taxon>
    </lineage>
</organism>
<evidence type="ECO:0000256" key="1">
    <source>
        <dbReference type="ARBA" id="ARBA00000085"/>
    </source>
</evidence>
<feature type="transmembrane region" description="Helical" evidence="5">
    <location>
        <begin position="15"/>
        <end position="42"/>
    </location>
</feature>
<sequence>MGTGSVSSYPQKKSIVWISVVFFLSLIIIQTTLITFAIIIGLKLQKQEVINRAASFVNFIDNNTKEEIILQVISNNYQALEFIKFNILAHSNLTGLAIGNKKVIENWLIDRAQCHIIPYQSTTCHNEKTNTFIGINPIIYNNKTVVYVAKEIALPLEIGSNSVFWLCITIIITFLVNINGILFFYKKYVIHDINKLVNTFDGLHIKKTTTFNVLEYNIVYDKLLEFQTNLNKANKKIAKARSYHTMVQTTQMLAHDVRKPFTLLNTVIELISSIDNIYEIKSILKKSITPIHAALDNVNSMIQDIMEIGNPQPPLVQKKTDLKKILHQALIEQFRYNDNLTIDLTYNLQHSHKLNIDPNRIIRVLSNIISNAIEHMGGTGNIWFLSKEIDNNWMEIAIGNSNSYVPREFFSKIFDPFFSLNKNNGTGLGLAITKKIVEAHGGQISVTSTKEAGTEFSFTLPITDELSVQTMESLLCSSQEYYTQYAIKAAENHSNPQLTQHDENKIEKELYEKLNQRQLHIVIIDDEPVYRDYIKEYISTSNYLNQHITIDVFDTTEQALRHNSVLRQSDIIILDIDFGNNYMSGLTAAPIIKAHYPSTILCIHSNRYALELQRKISETGADLSIPKPMTRTHLLKLLDSICQATSVNTTSAPLQKPATYPELTTIQNAKEQITDQLSQTIPFYFQPDFVQIEDDSLIRTCWEINASQYNLKGVAYASYQQLLTTLPNIPPDTPVFIDVHLLDSEKDGLQIAQELHERGFTDLYLSTGNSEHELAPPAWIKRIIGKDFPITYLRYGQKNTTQTS</sequence>
<feature type="transmembrane region" description="Helical" evidence="5">
    <location>
        <begin position="163"/>
        <end position="185"/>
    </location>
</feature>
<dbReference type="SMART" id="SM00387">
    <property type="entry name" value="HATPase_c"/>
    <property type="match status" value="1"/>
</dbReference>
<dbReference type="InterPro" id="IPR011006">
    <property type="entry name" value="CheY-like_superfamily"/>
</dbReference>
<dbReference type="Pfam" id="PF02518">
    <property type="entry name" value="HATPase_c"/>
    <property type="match status" value="1"/>
</dbReference>
<accession>A0ABS5ZC26</accession>
<name>A0ABS5ZC26_9GAMM</name>
<dbReference type="EC" id="2.7.13.3" evidence="2"/>
<feature type="domain" description="Histidine kinase" evidence="6">
    <location>
        <begin position="252"/>
        <end position="464"/>
    </location>
</feature>
<dbReference type="CDD" id="cd00156">
    <property type="entry name" value="REC"/>
    <property type="match status" value="1"/>
</dbReference>
<dbReference type="SUPFAM" id="SSF52172">
    <property type="entry name" value="CheY-like"/>
    <property type="match status" value="1"/>
</dbReference>
<keyword evidence="5" id="KW-0472">Membrane</keyword>
<proteinExistence type="predicted"/>
<evidence type="ECO:0000256" key="4">
    <source>
        <dbReference type="PROSITE-ProRule" id="PRU00169"/>
    </source>
</evidence>
<keyword evidence="5" id="KW-1133">Transmembrane helix</keyword>
<evidence type="ECO:0000256" key="2">
    <source>
        <dbReference type="ARBA" id="ARBA00012438"/>
    </source>
</evidence>
<reference evidence="8 9" key="1">
    <citation type="submission" date="2021-04" db="EMBL/GenBank/DDBJ databases">
        <authorList>
            <person name="Pira H."/>
            <person name="Risdian C."/>
            <person name="Wink J."/>
        </authorList>
    </citation>
    <scope>NUCLEOTIDE SEQUENCE [LARGE SCALE GENOMIC DNA]</scope>
    <source>
        <strain evidence="8 9">WH53</strain>
    </source>
</reference>
<keyword evidence="3 4" id="KW-0597">Phosphoprotein</keyword>
<dbReference type="EMBL" id="JAGSOY010000007">
    <property type="protein sequence ID" value="MBU2710457.1"/>
    <property type="molecule type" value="Genomic_DNA"/>
</dbReference>
<dbReference type="InterPro" id="IPR004358">
    <property type="entry name" value="Sig_transdc_His_kin-like_C"/>
</dbReference>
<evidence type="ECO:0000256" key="5">
    <source>
        <dbReference type="SAM" id="Phobius"/>
    </source>
</evidence>
<dbReference type="Gene3D" id="3.40.50.2300">
    <property type="match status" value="1"/>
</dbReference>
<dbReference type="SUPFAM" id="SSF55874">
    <property type="entry name" value="ATPase domain of HSP90 chaperone/DNA topoisomerase II/histidine kinase"/>
    <property type="match status" value="1"/>
</dbReference>
<dbReference type="PANTHER" id="PTHR43547">
    <property type="entry name" value="TWO-COMPONENT HISTIDINE KINASE"/>
    <property type="match status" value="1"/>
</dbReference>
<dbReference type="InterPro" id="IPR001789">
    <property type="entry name" value="Sig_transdc_resp-reg_receiver"/>
</dbReference>
<comment type="caution">
    <text evidence="8">The sequence shown here is derived from an EMBL/GenBank/DDBJ whole genome shotgun (WGS) entry which is preliminary data.</text>
</comment>
<feature type="domain" description="Response regulatory" evidence="7">
    <location>
        <begin position="520"/>
        <end position="642"/>
    </location>
</feature>